<sequence>MNDVNQTFCNYKKYRFYCTLGKQTSNYPNVCSGDSGGPLMYLINGKWFLYGITSHVLFNKTCLNNLPSFFTIVPSFLKWINQSSTGENSPSLECGLKSIFRIVNGKLSVENSWPWIVQIHFLMGETSRFLCTGTIISERYVISHRSCLNNLVGGVLQLTIVVGQNKVGFPNEFNRIYTVQNFYINGGFLVLKVLRRFEFNSQVNSICLPNSNDFRIIFDKQVATAGW</sequence>
<dbReference type="PANTHER" id="PTHR24250">
    <property type="entry name" value="CHYMOTRYPSIN-RELATED"/>
    <property type="match status" value="1"/>
</dbReference>
<keyword evidence="1" id="KW-1015">Disulfide bond</keyword>
<proteinExistence type="predicted"/>
<gene>
    <name evidence="3" type="ORF">OXX778_LOCUS15193</name>
</gene>
<feature type="domain" description="Peptidase S1" evidence="2">
    <location>
        <begin position="102"/>
        <end position="227"/>
    </location>
</feature>
<dbReference type="InterPro" id="IPR009003">
    <property type="entry name" value="Peptidase_S1_PA"/>
</dbReference>
<dbReference type="Proteomes" id="UP000663879">
    <property type="component" value="Unassembled WGS sequence"/>
</dbReference>
<comment type="caution">
    <text evidence="3">The sequence shown here is derived from an EMBL/GenBank/DDBJ whole genome shotgun (WGS) entry which is preliminary data.</text>
</comment>
<dbReference type="OrthoDB" id="5565075at2759"/>
<evidence type="ECO:0000256" key="1">
    <source>
        <dbReference type="ARBA" id="ARBA00023157"/>
    </source>
</evidence>
<organism evidence="3 4">
    <name type="scientific">Brachionus calyciflorus</name>
    <dbReference type="NCBI Taxonomy" id="104777"/>
    <lineage>
        <taxon>Eukaryota</taxon>
        <taxon>Metazoa</taxon>
        <taxon>Spiralia</taxon>
        <taxon>Gnathifera</taxon>
        <taxon>Rotifera</taxon>
        <taxon>Eurotatoria</taxon>
        <taxon>Monogononta</taxon>
        <taxon>Pseudotrocha</taxon>
        <taxon>Ploima</taxon>
        <taxon>Brachionidae</taxon>
        <taxon>Brachionus</taxon>
    </lineage>
</organism>
<dbReference type="GO" id="GO:0004252">
    <property type="term" value="F:serine-type endopeptidase activity"/>
    <property type="evidence" value="ECO:0007669"/>
    <property type="project" value="InterPro"/>
</dbReference>
<dbReference type="Pfam" id="PF00089">
    <property type="entry name" value="Trypsin"/>
    <property type="match status" value="2"/>
</dbReference>
<dbReference type="EMBL" id="CAJNOC010003298">
    <property type="protein sequence ID" value="CAF0976479.1"/>
    <property type="molecule type" value="Genomic_DNA"/>
</dbReference>
<name>A0A814F0J8_9BILA</name>
<protein>
    <recommendedName>
        <fullName evidence="2">Peptidase S1 domain-containing protein</fullName>
    </recommendedName>
</protein>
<dbReference type="GO" id="GO:0006508">
    <property type="term" value="P:proteolysis"/>
    <property type="evidence" value="ECO:0007669"/>
    <property type="project" value="InterPro"/>
</dbReference>
<keyword evidence="4" id="KW-1185">Reference proteome</keyword>
<accession>A0A814F0J8</accession>
<dbReference type="PROSITE" id="PS50240">
    <property type="entry name" value="TRYPSIN_DOM"/>
    <property type="match status" value="1"/>
</dbReference>
<evidence type="ECO:0000259" key="2">
    <source>
        <dbReference type="PROSITE" id="PS50240"/>
    </source>
</evidence>
<evidence type="ECO:0000313" key="4">
    <source>
        <dbReference type="Proteomes" id="UP000663879"/>
    </source>
</evidence>
<dbReference type="Gene3D" id="2.40.10.10">
    <property type="entry name" value="Trypsin-like serine proteases"/>
    <property type="match status" value="2"/>
</dbReference>
<dbReference type="AlphaFoldDB" id="A0A814F0J8"/>
<reference evidence="3" key="1">
    <citation type="submission" date="2021-02" db="EMBL/GenBank/DDBJ databases">
        <authorList>
            <person name="Nowell W R."/>
        </authorList>
    </citation>
    <scope>NUCLEOTIDE SEQUENCE</scope>
    <source>
        <strain evidence="3">Ploen Becks lab</strain>
    </source>
</reference>
<dbReference type="SUPFAM" id="SSF50494">
    <property type="entry name" value="Trypsin-like serine proteases"/>
    <property type="match status" value="2"/>
</dbReference>
<dbReference type="InterPro" id="IPR001254">
    <property type="entry name" value="Trypsin_dom"/>
</dbReference>
<dbReference type="InterPro" id="IPR043504">
    <property type="entry name" value="Peptidase_S1_PA_chymotrypsin"/>
</dbReference>
<evidence type="ECO:0000313" key="3">
    <source>
        <dbReference type="EMBL" id="CAF0976479.1"/>
    </source>
</evidence>